<feature type="compositionally biased region" description="Polar residues" evidence="2">
    <location>
        <begin position="741"/>
        <end position="760"/>
    </location>
</feature>
<feature type="region of interest" description="Disordered" evidence="2">
    <location>
        <begin position="500"/>
        <end position="581"/>
    </location>
</feature>
<feature type="compositionally biased region" description="Basic and acidic residues" evidence="2">
    <location>
        <begin position="833"/>
        <end position="845"/>
    </location>
</feature>
<dbReference type="AlphaFoldDB" id="A0A7S7RFM7"/>
<accession>A0A7S7RFM7</accession>
<dbReference type="VEuPathDB" id="CryptoDB:CPATCC_0022020"/>
<dbReference type="EMBL" id="CP044418">
    <property type="protein sequence ID" value="QOY41457.1"/>
    <property type="molecule type" value="Genomic_DNA"/>
</dbReference>
<evidence type="ECO:0000313" key="3">
    <source>
        <dbReference type="EMBL" id="QOY41457.1"/>
    </source>
</evidence>
<feature type="coiled-coil region" evidence="1">
    <location>
        <begin position="273"/>
        <end position="356"/>
    </location>
</feature>
<feature type="compositionally biased region" description="Basic and acidic residues" evidence="2">
    <location>
        <begin position="700"/>
        <end position="709"/>
    </location>
</feature>
<feature type="compositionally biased region" description="Polar residues" evidence="2">
    <location>
        <begin position="710"/>
        <end position="719"/>
    </location>
</feature>
<dbReference type="Proteomes" id="UP000593906">
    <property type="component" value="Chromosome 5"/>
</dbReference>
<sequence>MRKSLASLVGNIGNSIGLGGTPSVRIRDLNEENNEINDFEISSKRGTYGLASPSKKMHISPSRPTGLPPPLPYNSINNRESGNSRNTDNNYATMILSSVENTRILTPFNIRNGIHSIKSYKEVDDDAYGGGSIFGESVVRGINDNLGNNIDGRTPQTTKSQVRIKSLGMTPSRFESSIGNLSSNNNKLNVSTSSIFTPLSTKTRFLPILPTSPRKEMYENLKSNLSTQNENMLHSTKLNNEIKLDSSFSESLISSTMVSTSNLESNNYLSESSEILRKRLNEKNQEIHFLKKTVKDLETRIISLENKEKMFIENEVNNKKKIDELLIEKHENMDRINNLKKEIIKLQEDNNNILKENKCINGNYELKCYEITKLNDEINNFQNSYKHNFTSKYLTPLKNILYDSILEIERKIGNETIMNVKFDNSNMEMDAIIKTLHEYIQNFKNFIILKIDQDYNIIESLHSEISDVNKDLLELKNEYINLKKSYNNIIKKRESYSIINNDENNNKNEDQMIKDKVTTEDSISINEDDEEHIPEKDKDNNKVKVNTNAKDNDNDNDNNNNNVNDDDVNNDDNCDHDDDKKNHLESVNSVFESQNDHLNQETYLDNTPKDGGNGLIGSNKLQFGLTSLAKSLLGYTYLGRNSLLDNSNNNNNNDNQEKEEISRKINKNSGLKTKKTISKKKDDIKTKTNQSDKSKKKVLKKIDKNKSQDNLKNTSIKKNQSTEKKKSSLKSKKSLSSSETNQVIEDNNKVANKSTTVKGNKSTKADTKTKTKTTGTKSKTKISDEIETKSQSNTKTKTKSSTSSKNTLKNVKSEDDHNNLNKELKKSSKGRRERTESEDNTEQSKTRSTIKKRMKL</sequence>
<feature type="compositionally biased region" description="Basic and acidic residues" evidence="2">
    <location>
        <begin position="504"/>
        <end position="519"/>
    </location>
</feature>
<feature type="compositionally biased region" description="Low complexity" evidence="2">
    <location>
        <begin position="789"/>
        <end position="810"/>
    </location>
</feature>
<organism evidence="3 4">
    <name type="scientific">Cryptosporidium parvum</name>
    <dbReference type="NCBI Taxonomy" id="5807"/>
    <lineage>
        <taxon>Eukaryota</taxon>
        <taxon>Sar</taxon>
        <taxon>Alveolata</taxon>
        <taxon>Apicomplexa</taxon>
        <taxon>Conoidasida</taxon>
        <taxon>Coccidia</taxon>
        <taxon>Eucoccidiorida</taxon>
        <taxon>Eimeriorina</taxon>
        <taxon>Cryptosporidiidae</taxon>
        <taxon>Cryptosporidium</taxon>
    </lineage>
</organism>
<keyword evidence="1" id="KW-0175">Coiled coil</keyword>
<reference evidence="3 4" key="1">
    <citation type="submission" date="2019-09" db="EMBL/GenBank/DDBJ databases">
        <title>Consistent, comparative and evidence-based genome assembly and annotation for Cryptosporidium parvum, C. hominis and C. tyzzeri.</title>
        <authorList>
            <person name="Baptista R.P."/>
            <person name="Li Y."/>
            <person name="Sateriale A."/>
            <person name="Ansell B."/>
            <person name="Jex A."/>
            <person name="Sanders M."/>
            <person name="Brooks K."/>
            <person name="Tracey A."/>
            <person name="Berriman M."/>
            <person name="Striepen B."/>
            <person name="Cotton J.A."/>
            <person name="Kissinger J.C."/>
        </authorList>
    </citation>
    <scope>NUCLEOTIDE SEQUENCE [LARGE SCALE GENOMIC DNA]</scope>
    <source>
        <strain evidence="3 4">IOWA-ATCC</strain>
    </source>
</reference>
<gene>
    <name evidence="3" type="ORF">CPATCC_002013</name>
</gene>
<evidence type="ECO:0000256" key="1">
    <source>
        <dbReference type="SAM" id="Coils"/>
    </source>
</evidence>
<feature type="region of interest" description="Disordered" evidence="2">
    <location>
        <begin position="641"/>
        <end position="856"/>
    </location>
</feature>
<name>A0A7S7RFM7_CRYPV</name>
<evidence type="ECO:0000313" key="4">
    <source>
        <dbReference type="Proteomes" id="UP000593906"/>
    </source>
</evidence>
<feature type="compositionally biased region" description="Low complexity" evidence="2">
    <location>
        <begin position="641"/>
        <end position="654"/>
    </location>
</feature>
<feature type="compositionally biased region" description="Acidic residues" evidence="2">
    <location>
        <begin position="564"/>
        <end position="576"/>
    </location>
</feature>
<feature type="region of interest" description="Disordered" evidence="2">
    <location>
        <begin position="45"/>
        <end position="69"/>
    </location>
</feature>
<feature type="compositionally biased region" description="Basic and acidic residues" evidence="2">
    <location>
        <begin position="679"/>
        <end position="693"/>
    </location>
</feature>
<feature type="coiled-coil region" evidence="1">
    <location>
        <begin position="458"/>
        <end position="492"/>
    </location>
</feature>
<protein>
    <submittedName>
        <fullName evidence="3">Uncharacterized protein</fullName>
    </submittedName>
</protein>
<feature type="compositionally biased region" description="Basic and acidic residues" evidence="2">
    <location>
        <begin position="811"/>
        <end position="826"/>
    </location>
</feature>
<proteinExistence type="predicted"/>
<feature type="compositionally biased region" description="Basic and acidic residues" evidence="2">
    <location>
        <begin position="533"/>
        <end position="542"/>
    </location>
</feature>
<evidence type="ECO:0000256" key="2">
    <source>
        <dbReference type="SAM" id="MobiDB-lite"/>
    </source>
</evidence>